<reference evidence="1 2" key="1">
    <citation type="submission" date="2018-08" db="EMBL/GenBank/DDBJ databases">
        <title>Genomic Encyclopedia of Archaeal and Bacterial Type Strains, Phase II (KMG-II): from individual species to whole genera.</title>
        <authorList>
            <person name="Goeker M."/>
        </authorList>
    </citation>
    <scope>NUCLEOTIDE SEQUENCE [LARGE SCALE GENOMIC DNA]</scope>
    <source>
        <strain evidence="1 2">DSM 5002</strain>
    </source>
</reference>
<dbReference type="EMBL" id="QXDF01000002">
    <property type="protein sequence ID" value="RIA47486.1"/>
    <property type="molecule type" value="Genomic_DNA"/>
</dbReference>
<protein>
    <submittedName>
        <fullName evidence="1">Uncharacterized protein</fullName>
    </submittedName>
</protein>
<evidence type="ECO:0000313" key="2">
    <source>
        <dbReference type="Proteomes" id="UP000266273"/>
    </source>
</evidence>
<organism evidence="1 2">
    <name type="scientific">Dichotomicrobium thermohalophilum</name>
    <dbReference type="NCBI Taxonomy" id="933063"/>
    <lineage>
        <taxon>Bacteria</taxon>
        <taxon>Pseudomonadati</taxon>
        <taxon>Pseudomonadota</taxon>
        <taxon>Alphaproteobacteria</taxon>
        <taxon>Hyphomicrobiales</taxon>
        <taxon>Hyphomicrobiaceae</taxon>
        <taxon>Dichotomicrobium</taxon>
    </lineage>
</organism>
<dbReference type="AlphaFoldDB" id="A0A397PDA9"/>
<dbReference type="Proteomes" id="UP000266273">
    <property type="component" value="Unassembled WGS sequence"/>
</dbReference>
<gene>
    <name evidence="1" type="ORF">BXY53_2039</name>
</gene>
<evidence type="ECO:0000313" key="1">
    <source>
        <dbReference type="EMBL" id="RIA47486.1"/>
    </source>
</evidence>
<comment type="caution">
    <text evidence="1">The sequence shown here is derived from an EMBL/GenBank/DDBJ whole genome shotgun (WGS) entry which is preliminary data.</text>
</comment>
<name>A0A397PDA9_9HYPH</name>
<proteinExistence type="predicted"/>
<keyword evidence="2" id="KW-1185">Reference proteome</keyword>
<accession>A0A397PDA9</accession>
<sequence length="51" mass="5658">MQQDLLFKLREAQRHLIEAARAIDGASIHVGKLIEAVESNRNADKEGNDDA</sequence>